<keyword evidence="2" id="KW-1185">Reference proteome</keyword>
<reference evidence="1 2" key="1">
    <citation type="journal article" date="2022" name="New Phytol.">
        <title>Ecological generalism drives hyperdiversity of secondary metabolite gene clusters in xylarialean endophytes.</title>
        <authorList>
            <person name="Franco M.E.E."/>
            <person name="Wisecaver J.H."/>
            <person name="Arnold A.E."/>
            <person name="Ju Y.M."/>
            <person name="Slot J.C."/>
            <person name="Ahrendt S."/>
            <person name="Moore L.P."/>
            <person name="Eastman K.E."/>
            <person name="Scott K."/>
            <person name="Konkel Z."/>
            <person name="Mondo S.J."/>
            <person name="Kuo A."/>
            <person name="Hayes R.D."/>
            <person name="Haridas S."/>
            <person name="Andreopoulos B."/>
            <person name="Riley R."/>
            <person name="LaButti K."/>
            <person name="Pangilinan J."/>
            <person name="Lipzen A."/>
            <person name="Amirebrahimi M."/>
            <person name="Yan J."/>
            <person name="Adam C."/>
            <person name="Keymanesh K."/>
            <person name="Ng V."/>
            <person name="Louie K."/>
            <person name="Northen T."/>
            <person name="Drula E."/>
            <person name="Henrissat B."/>
            <person name="Hsieh H.M."/>
            <person name="Youens-Clark K."/>
            <person name="Lutzoni F."/>
            <person name="Miadlikowska J."/>
            <person name="Eastwood D.C."/>
            <person name="Hamelin R.C."/>
            <person name="Grigoriev I.V."/>
            <person name="U'Ren J.M."/>
        </authorList>
    </citation>
    <scope>NUCLEOTIDE SEQUENCE [LARGE SCALE GENOMIC DNA]</scope>
    <source>
        <strain evidence="1 2">CBS 119005</strain>
    </source>
</reference>
<comment type="caution">
    <text evidence="1">The sequence shown here is derived from an EMBL/GenBank/DDBJ whole genome shotgun (WGS) entry which is preliminary data.</text>
</comment>
<dbReference type="Proteomes" id="UP001497700">
    <property type="component" value="Unassembled WGS sequence"/>
</dbReference>
<protein>
    <submittedName>
        <fullName evidence="1">Uncharacterized protein</fullName>
    </submittedName>
</protein>
<gene>
    <name evidence="1" type="ORF">F4820DRAFT_327327</name>
</gene>
<name>A0ACB9YZ96_9PEZI</name>
<sequence length="204" mass="22514">MVIGWSSQQLTLAQTPPFPPHIHTHHLLIRQSLSSPTQPFNNNLMYAYCTHAHDPPSRIHTHIPSLFEVETMGFRCRNHPPASHHPGTVLAHGGQENGWATGVYSSKCCCCAWYGCLRPDSALPNHRYSPVLLFCVSLCVSASNDGLAQSGNHQPPLRDAFLLLLFLKRHYRPTARPIPIVPIPTCLPGAGRVMLRAQAPIPGE</sequence>
<organism evidence="1 2">
    <name type="scientific">Hypoxylon rubiginosum</name>
    <dbReference type="NCBI Taxonomy" id="110542"/>
    <lineage>
        <taxon>Eukaryota</taxon>
        <taxon>Fungi</taxon>
        <taxon>Dikarya</taxon>
        <taxon>Ascomycota</taxon>
        <taxon>Pezizomycotina</taxon>
        <taxon>Sordariomycetes</taxon>
        <taxon>Xylariomycetidae</taxon>
        <taxon>Xylariales</taxon>
        <taxon>Hypoxylaceae</taxon>
        <taxon>Hypoxylon</taxon>
    </lineage>
</organism>
<evidence type="ECO:0000313" key="2">
    <source>
        <dbReference type="Proteomes" id="UP001497700"/>
    </source>
</evidence>
<dbReference type="EMBL" id="MU393482">
    <property type="protein sequence ID" value="KAI4864724.1"/>
    <property type="molecule type" value="Genomic_DNA"/>
</dbReference>
<evidence type="ECO:0000313" key="1">
    <source>
        <dbReference type="EMBL" id="KAI4864724.1"/>
    </source>
</evidence>
<accession>A0ACB9YZ96</accession>
<proteinExistence type="predicted"/>